<protein>
    <submittedName>
        <fullName evidence="1">Uncharacterized protein</fullName>
    </submittedName>
</protein>
<evidence type="ECO:0000313" key="1">
    <source>
        <dbReference type="EMBL" id="CDW49500.1"/>
    </source>
</evidence>
<proteinExistence type="predicted"/>
<name>A0A0K2VGL1_LEPSM</name>
<organism evidence="1">
    <name type="scientific">Lepeophtheirus salmonis</name>
    <name type="common">Salmon louse</name>
    <name type="synonym">Caligus salmonis</name>
    <dbReference type="NCBI Taxonomy" id="72036"/>
    <lineage>
        <taxon>Eukaryota</taxon>
        <taxon>Metazoa</taxon>
        <taxon>Ecdysozoa</taxon>
        <taxon>Arthropoda</taxon>
        <taxon>Crustacea</taxon>
        <taxon>Multicrustacea</taxon>
        <taxon>Hexanauplia</taxon>
        <taxon>Copepoda</taxon>
        <taxon>Siphonostomatoida</taxon>
        <taxon>Caligidae</taxon>
        <taxon>Lepeophtheirus</taxon>
    </lineage>
</organism>
<accession>A0A0K2VGL1</accession>
<dbReference type="EMBL" id="HACA01032139">
    <property type="protein sequence ID" value="CDW49500.1"/>
    <property type="molecule type" value="Transcribed_RNA"/>
</dbReference>
<dbReference type="AlphaFoldDB" id="A0A0K2VGL1"/>
<reference evidence="1" key="1">
    <citation type="submission" date="2014-05" db="EMBL/GenBank/DDBJ databases">
        <authorList>
            <person name="Chronopoulou M."/>
        </authorList>
    </citation>
    <scope>NUCLEOTIDE SEQUENCE</scope>
    <source>
        <tissue evidence="1">Whole organism</tissue>
    </source>
</reference>
<sequence length="42" mass="4925">MSDPPRYSLSSAFVIFYHWKKDQLNDMTVNLIELLNYSGCLN</sequence>